<name>A0A101HLD2_9BACT</name>
<dbReference type="AlphaFoldDB" id="A0A101HLD2"/>
<gene>
    <name evidence="1" type="ORF">XD94_1590</name>
</gene>
<dbReference type="Gene3D" id="3.40.50.720">
    <property type="entry name" value="NAD(P)-binding Rossmann-like Domain"/>
    <property type="match status" value="1"/>
</dbReference>
<sequence>MDLSEFSFFNPSPNFREMSILKALTESSSVSQERLARIAGIVPSMVNKYIKDFEDSGLISKEGDNRRNMRYELTEAGKFRLQYLTILYLKEAAKLYTESREIFGEVLDTIKESEHESFYLYGAGIIGGILADVLRTEGVKIIGFIDDSIAKQNGTFHDLHVFSPEEVTCIEGTAVIVASFRHANNIVKNAKENGMKNVMVFTISRTGKVELEQVK</sequence>
<organism evidence="1 2">
    <name type="scientific">Mesotoga prima</name>
    <dbReference type="NCBI Taxonomy" id="1184387"/>
    <lineage>
        <taxon>Bacteria</taxon>
        <taxon>Thermotogati</taxon>
        <taxon>Thermotogota</taxon>
        <taxon>Thermotogae</taxon>
        <taxon>Kosmotogales</taxon>
        <taxon>Kosmotogaceae</taxon>
        <taxon>Mesotoga</taxon>
    </lineage>
</organism>
<dbReference type="Gene3D" id="1.10.10.10">
    <property type="entry name" value="Winged helix-like DNA-binding domain superfamily/Winged helix DNA-binding domain"/>
    <property type="match status" value="1"/>
</dbReference>
<proteinExistence type="predicted"/>
<dbReference type="InterPro" id="IPR029063">
    <property type="entry name" value="SAM-dependent_MTases_sf"/>
</dbReference>
<dbReference type="Proteomes" id="UP000054092">
    <property type="component" value="Unassembled WGS sequence"/>
</dbReference>
<evidence type="ECO:0000313" key="2">
    <source>
        <dbReference type="Proteomes" id="UP000054092"/>
    </source>
</evidence>
<evidence type="ECO:0008006" key="3">
    <source>
        <dbReference type="Google" id="ProtNLM"/>
    </source>
</evidence>
<dbReference type="PATRIC" id="fig|1184387.3.peg.2082"/>
<comment type="caution">
    <text evidence="1">The sequence shown here is derived from an EMBL/GenBank/DDBJ whole genome shotgun (WGS) entry which is preliminary data.</text>
</comment>
<dbReference type="InterPro" id="IPR036388">
    <property type="entry name" value="WH-like_DNA-bd_sf"/>
</dbReference>
<evidence type="ECO:0000313" key="1">
    <source>
        <dbReference type="EMBL" id="KUK78899.1"/>
    </source>
</evidence>
<reference evidence="2" key="1">
    <citation type="journal article" date="2015" name="MBio">
        <title>Genome-Resolved Metagenomic Analysis Reveals Roles for Candidate Phyla and Other Microbial Community Members in Biogeochemical Transformations in Oil Reservoirs.</title>
        <authorList>
            <person name="Hu P."/>
            <person name="Tom L."/>
            <person name="Singh A."/>
            <person name="Thomas B.C."/>
            <person name="Baker B.J."/>
            <person name="Piceno Y.M."/>
            <person name="Andersen G.L."/>
            <person name="Banfield J.F."/>
        </authorList>
    </citation>
    <scope>NUCLEOTIDE SEQUENCE [LARGE SCALE GENOMIC DNA]</scope>
</reference>
<dbReference type="SUPFAM" id="SSF46785">
    <property type="entry name" value="Winged helix' DNA-binding domain"/>
    <property type="match status" value="1"/>
</dbReference>
<dbReference type="SUPFAM" id="SSF53335">
    <property type="entry name" value="S-adenosyl-L-methionine-dependent methyltransferases"/>
    <property type="match status" value="1"/>
</dbReference>
<dbReference type="Pfam" id="PF13412">
    <property type="entry name" value="HTH_24"/>
    <property type="match status" value="1"/>
</dbReference>
<dbReference type="InterPro" id="IPR036390">
    <property type="entry name" value="WH_DNA-bd_sf"/>
</dbReference>
<accession>A0A101HLD2</accession>
<dbReference type="EMBL" id="LGGP01000329">
    <property type="protein sequence ID" value="KUK78899.1"/>
    <property type="molecule type" value="Genomic_DNA"/>
</dbReference>
<protein>
    <recommendedName>
        <fullName evidence="3">MarR family transcriptional regulator</fullName>
    </recommendedName>
</protein>